<dbReference type="PANTHER" id="PTHR35617">
    <property type="entry name" value="PHAGE_INTEGRASE DOMAIN-CONTAINING PROTEIN"/>
    <property type="match status" value="1"/>
</dbReference>
<reference evidence="3 4" key="1">
    <citation type="submission" date="2022-05" db="EMBL/GenBank/DDBJ databases">
        <authorList>
            <consortium name="Genoscope - CEA"/>
            <person name="William W."/>
        </authorList>
    </citation>
    <scope>NUCLEOTIDE SEQUENCE [LARGE SCALE GENOMIC DNA]</scope>
</reference>
<dbReference type="Pfam" id="PF00589">
    <property type="entry name" value="Phage_integrase"/>
    <property type="match status" value="1"/>
</dbReference>
<organism evidence="3 4">
    <name type="scientific">Porites evermanni</name>
    <dbReference type="NCBI Taxonomy" id="104178"/>
    <lineage>
        <taxon>Eukaryota</taxon>
        <taxon>Metazoa</taxon>
        <taxon>Cnidaria</taxon>
        <taxon>Anthozoa</taxon>
        <taxon>Hexacorallia</taxon>
        <taxon>Scleractinia</taxon>
        <taxon>Fungiina</taxon>
        <taxon>Poritidae</taxon>
        <taxon>Porites</taxon>
    </lineage>
</organism>
<proteinExistence type="predicted"/>
<dbReference type="InterPro" id="IPR011010">
    <property type="entry name" value="DNA_brk_join_enz"/>
</dbReference>
<dbReference type="SUPFAM" id="SSF56349">
    <property type="entry name" value="DNA breaking-rejoining enzymes"/>
    <property type="match status" value="1"/>
</dbReference>
<protein>
    <recommendedName>
        <fullName evidence="2">Tyr recombinase domain-containing protein</fullName>
    </recommendedName>
</protein>
<accession>A0ABN8LEA9</accession>
<dbReference type="Proteomes" id="UP001159427">
    <property type="component" value="Unassembled WGS sequence"/>
</dbReference>
<evidence type="ECO:0000256" key="1">
    <source>
        <dbReference type="ARBA" id="ARBA00023172"/>
    </source>
</evidence>
<sequence>MQETTTGITFTIRDTLKTTQPGKNLAPIEICSFAPDSRLCPVTYIKHYSTKTHSLPSNPRLLISYTKPHKPVTNSTVARWIRSTLQDAGIDISIFLAHSSRTASTSYSANAQLPLADILKAGGWSNTKTFPEHYNKPISGNLCQTLLTHFDSAAQAK</sequence>
<dbReference type="InterPro" id="IPR013762">
    <property type="entry name" value="Integrase-like_cat_sf"/>
</dbReference>
<keyword evidence="1" id="KW-0233">DNA recombination</keyword>
<gene>
    <name evidence="3" type="ORF">PEVE_00022530</name>
</gene>
<keyword evidence="4" id="KW-1185">Reference proteome</keyword>
<dbReference type="PROSITE" id="PS51898">
    <property type="entry name" value="TYR_RECOMBINASE"/>
    <property type="match status" value="1"/>
</dbReference>
<comment type="caution">
    <text evidence="3">The sequence shown here is derived from an EMBL/GenBank/DDBJ whole genome shotgun (WGS) entry which is preliminary data.</text>
</comment>
<evidence type="ECO:0000313" key="3">
    <source>
        <dbReference type="EMBL" id="CAH3013879.1"/>
    </source>
</evidence>
<evidence type="ECO:0000259" key="2">
    <source>
        <dbReference type="PROSITE" id="PS51898"/>
    </source>
</evidence>
<dbReference type="InterPro" id="IPR002104">
    <property type="entry name" value="Integrase_catalytic"/>
</dbReference>
<evidence type="ECO:0000313" key="4">
    <source>
        <dbReference type="Proteomes" id="UP001159427"/>
    </source>
</evidence>
<dbReference type="PANTHER" id="PTHR35617:SF3">
    <property type="entry name" value="CORE-BINDING (CB) DOMAIN-CONTAINING PROTEIN"/>
    <property type="match status" value="1"/>
</dbReference>
<feature type="domain" description="Tyr recombinase" evidence="2">
    <location>
        <begin position="1"/>
        <end position="147"/>
    </location>
</feature>
<dbReference type="Gene3D" id="1.10.443.10">
    <property type="entry name" value="Intergrase catalytic core"/>
    <property type="match status" value="1"/>
</dbReference>
<name>A0ABN8LEA9_9CNID</name>
<dbReference type="EMBL" id="CALNXI010000003">
    <property type="protein sequence ID" value="CAH3013879.1"/>
    <property type="molecule type" value="Genomic_DNA"/>
</dbReference>